<evidence type="ECO:0000256" key="6">
    <source>
        <dbReference type="ARBA" id="ARBA00023180"/>
    </source>
</evidence>
<dbReference type="InterPro" id="IPR018114">
    <property type="entry name" value="TRYPSIN_HIS"/>
</dbReference>
<evidence type="ECO:0000256" key="5">
    <source>
        <dbReference type="ARBA" id="ARBA00023157"/>
    </source>
</evidence>
<keyword evidence="4 8" id="KW-0720">Serine protease</keyword>
<dbReference type="Pfam" id="PF00089">
    <property type="entry name" value="Trypsin"/>
    <property type="match status" value="1"/>
</dbReference>
<dbReference type="SMART" id="SM00020">
    <property type="entry name" value="Tryp_SPc"/>
    <property type="match status" value="1"/>
</dbReference>
<dbReference type="FunFam" id="2.40.10.10:FF:000036">
    <property type="entry name" value="Trypsin beta"/>
    <property type="match status" value="1"/>
</dbReference>
<evidence type="ECO:0000256" key="3">
    <source>
        <dbReference type="ARBA" id="ARBA00022801"/>
    </source>
</evidence>
<dbReference type="InterPro" id="IPR043504">
    <property type="entry name" value="Peptidase_S1_PA_chymotrypsin"/>
</dbReference>
<dbReference type="GO" id="GO:0006508">
    <property type="term" value="P:proteolysis"/>
    <property type="evidence" value="ECO:0007669"/>
    <property type="project" value="UniProtKB-KW"/>
</dbReference>
<reference evidence="11" key="1">
    <citation type="submission" date="2015-09" db="EMBL/GenBank/DDBJ databases">
        <title>Scylla olivacea transcriptome.</title>
        <authorList>
            <person name="Ikhwanuddin M."/>
        </authorList>
    </citation>
    <scope>NUCLEOTIDE SEQUENCE</scope>
</reference>
<dbReference type="PRINTS" id="PR00722">
    <property type="entry name" value="CHYMOTRYPSIN"/>
</dbReference>
<keyword evidence="3 8" id="KW-0378">Hydrolase</keyword>
<name>A0A0P4W274_SCYOL</name>
<feature type="chain" id="PRO_5006070214" description="Peptidase S1 domain-containing protein" evidence="9">
    <location>
        <begin position="23"/>
        <end position="450"/>
    </location>
</feature>
<dbReference type="InterPro" id="IPR038565">
    <property type="entry name" value="CLIP_sf"/>
</dbReference>
<sequence>MVIIVLVSLLLSIALRDHSVDGYCAQQPFQVTPDSSRFTDKRKLSLPVYLYDSTPGSSPREIGNCAAAAWRPAGYNITVSARPPLVSLGRRERRRKTKMKGRIFLLMQLLHLVVSFKTDCPRPCITLDACPELLALIRTDNVKVVQEATCSFQGLEPLVCCPESSTPTPTPTPTPVVSGLLPEVCGHFAQDERIHGGNKTRLGNYPWMAALGYKNAFTNKVDFLCGGSVINERYVLTAAHCVSSKQPDVIRLGEWDLSTDLDCETTDTGFEFCAPEPAQDFIYEEIVSHPDYNSRGQVSDDIALIRLTTPLDFRRNRWIQPVCMPGQDFDVRATVDQRNAVVSGWGFTENGTVSDVLLQVYLPMVDIDSCNATYKGRVLNEQVCFGGVKGKDSCGGDSGGPLVISASDAPPFTVIGIVSYGPRDCGREGVPGVYTSVAKYRNWVEQTLRE</sequence>
<feature type="domain" description="Peptidase S1" evidence="10">
    <location>
        <begin position="194"/>
        <end position="449"/>
    </location>
</feature>
<protein>
    <recommendedName>
        <fullName evidence="10">Peptidase S1 domain-containing protein</fullName>
    </recommendedName>
</protein>
<dbReference type="InterPro" id="IPR001254">
    <property type="entry name" value="Trypsin_dom"/>
</dbReference>
<evidence type="ECO:0000259" key="10">
    <source>
        <dbReference type="PROSITE" id="PS50240"/>
    </source>
</evidence>
<dbReference type="EMBL" id="GDRN01090676">
    <property type="protein sequence ID" value="JAI60435.1"/>
    <property type="molecule type" value="Transcribed_RNA"/>
</dbReference>
<keyword evidence="5" id="KW-1015">Disulfide bond</keyword>
<evidence type="ECO:0000256" key="8">
    <source>
        <dbReference type="RuleBase" id="RU363034"/>
    </source>
</evidence>
<keyword evidence="6" id="KW-0325">Glycoprotein</keyword>
<dbReference type="Gene3D" id="2.40.10.10">
    <property type="entry name" value="Trypsin-like serine proteases"/>
    <property type="match status" value="2"/>
</dbReference>
<dbReference type="AlphaFoldDB" id="A0A0P4W274"/>
<dbReference type="PANTHER" id="PTHR24258">
    <property type="entry name" value="SERINE PROTEASE-RELATED"/>
    <property type="match status" value="1"/>
</dbReference>
<dbReference type="PROSITE" id="PS00135">
    <property type="entry name" value="TRYPSIN_SER"/>
    <property type="match status" value="1"/>
</dbReference>
<dbReference type="InterPro" id="IPR009003">
    <property type="entry name" value="Peptidase_S1_PA"/>
</dbReference>
<dbReference type="GO" id="GO:0004252">
    <property type="term" value="F:serine-type endopeptidase activity"/>
    <property type="evidence" value="ECO:0007669"/>
    <property type="project" value="InterPro"/>
</dbReference>
<dbReference type="PROSITE" id="PS50240">
    <property type="entry name" value="TRYPSIN_DOM"/>
    <property type="match status" value="1"/>
</dbReference>
<evidence type="ECO:0000256" key="1">
    <source>
        <dbReference type="ARBA" id="ARBA00022670"/>
    </source>
</evidence>
<dbReference type="InterPro" id="IPR033116">
    <property type="entry name" value="TRYPSIN_SER"/>
</dbReference>
<evidence type="ECO:0000256" key="7">
    <source>
        <dbReference type="ARBA" id="ARBA00024195"/>
    </source>
</evidence>
<evidence type="ECO:0000256" key="9">
    <source>
        <dbReference type="SAM" id="SignalP"/>
    </source>
</evidence>
<accession>A0A0P4W274</accession>
<keyword evidence="2 9" id="KW-0732">Signal</keyword>
<feature type="signal peptide" evidence="9">
    <location>
        <begin position="1"/>
        <end position="22"/>
    </location>
</feature>
<keyword evidence="1 8" id="KW-0645">Protease</keyword>
<evidence type="ECO:0000256" key="4">
    <source>
        <dbReference type="ARBA" id="ARBA00022825"/>
    </source>
</evidence>
<dbReference type="Gene3D" id="3.30.1640.30">
    <property type="match status" value="1"/>
</dbReference>
<proteinExistence type="inferred from homology"/>
<evidence type="ECO:0000313" key="11">
    <source>
        <dbReference type="EMBL" id="JAI60435.1"/>
    </source>
</evidence>
<comment type="similarity">
    <text evidence="7">Belongs to the peptidase S1 family. CLIP subfamily.</text>
</comment>
<dbReference type="PROSITE" id="PS00134">
    <property type="entry name" value="TRYPSIN_HIS"/>
    <property type="match status" value="1"/>
</dbReference>
<dbReference type="PANTHER" id="PTHR24258:SF144">
    <property type="entry name" value="GH14088P"/>
    <property type="match status" value="1"/>
</dbReference>
<organism evidence="11">
    <name type="scientific">Scylla olivacea</name>
    <name type="common">Orange mud crab</name>
    <name type="synonym">Cancer olivacea</name>
    <dbReference type="NCBI Taxonomy" id="85551"/>
    <lineage>
        <taxon>Eukaryota</taxon>
        <taxon>Metazoa</taxon>
        <taxon>Ecdysozoa</taxon>
        <taxon>Arthropoda</taxon>
        <taxon>Crustacea</taxon>
        <taxon>Multicrustacea</taxon>
        <taxon>Malacostraca</taxon>
        <taxon>Eumalacostraca</taxon>
        <taxon>Eucarida</taxon>
        <taxon>Decapoda</taxon>
        <taxon>Pleocyemata</taxon>
        <taxon>Brachyura</taxon>
        <taxon>Eubrachyura</taxon>
        <taxon>Portunoidea</taxon>
        <taxon>Portunidae</taxon>
        <taxon>Portuninae</taxon>
        <taxon>Scylla</taxon>
    </lineage>
</organism>
<dbReference type="FunFam" id="2.40.10.10:FF:000028">
    <property type="entry name" value="Serine protease easter"/>
    <property type="match status" value="1"/>
</dbReference>
<dbReference type="CDD" id="cd00190">
    <property type="entry name" value="Tryp_SPc"/>
    <property type="match status" value="1"/>
</dbReference>
<evidence type="ECO:0000256" key="2">
    <source>
        <dbReference type="ARBA" id="ARBA00022729"/>
    </source>
</evidence>
<dbReference type="SUPFAM" id="SSF50494">
    <property type="entry name" value="Trypsin-like serine proteases"/>
    <property type="match status" value="1"/>
</dbReference>
<dbReference type="InterPro" id="IPR001314">
    <property type="entry name" value="Peptidase_S1A"/>
</dbReference>